<feature type="transmembrane region" description="Helical" evidence="2">
    <location>
        <begin position="153"/>
        <end position="175"/>
    </location>
</feature>
<dbReference type="PANTHER" id="PTHR36927">
    <property type="entry name" value="BLR4337 PROTEIN"/>
    <property type="match status" value="1"/>
</dbReference>
<dbReference type="RefSeq" id="WP_371844337.1">
    <property type="nucleotide sequence ID" value="NZ_JBGMEL010000016.1"/>
</dbReference>
<feature type="transmembrane region" description="Helical" evidence="2">
    <location>
        <begin position="324"/>
        <end position="344"/>
    </location>
</feature>
<feature type="transmembrane region" description="Helical" evidence="2">
    <location>
        <begin position="220"/>
        <end position="237"/>
    </location>
</feature>
<keyword evidence="4" id="KW-0012">Acyltransferase</keyword>
<keyword evidence="2" id="KW-0812">Transmembrane</keyword>
<evidence type="ECO:0000256" key="1">
    <source>
        <dbReference type="SAM" id="MobiDB-lite"/>
    </source>
</evidence>
<reference evidence="4 5" key="1">
    <citation type="submission" date="2024-08" db="EMBL/GenBank/DDBJ databases">
        <authorList>
            <person name="Ishaq N."/>
        </authorList>
    </citation>
    <scope>NUCLEOTIDE SEQUENCE [LARGE SCALE GENOMIC DNA]</scope>
    <source>
        <strain evidence="4 5">JCM 30400</strain>
    </source>
</reference>
<evidence type="ECO:0000313" key="4">
    <source>
        <dbReference type="EMBL" id="MFA0791902.1"/>
    </source>
</evidence>
<dbReference type="Proteomes" id="UP001569414">
    <property type="component" value="Unassembled WGS sequence"/>
</dbReference>
<feature type="transmembrane region" description="Helical" evidence="2">
    <location>
        <begin position="12"/>
        <end position="33"/>
    </location>
</feature>
<dbReference type="InterPro" id="IPR050623">
    <property type="entry name" value="Glucan_succinyl_AcylTrfase"/>
</dbReference>
<evidence type="ECO:0000256" key="2">
    <source>
        <dbReference type="SAM" id="Phobius"/>
    </source>
</evidence>
<comment type="caution">
    <text evidence="4">The sequence shown here is derived from an EMBL/GenBank/DDBJ whole genome shotgun (WGS) entry which is preliminary data.</text>
</comment>
<dbReference type="EMBL" id="JBGMEL010000016">
    <property type="protein sequence ID" value="MFA0791902.1"/>
    <property type="molecule type" value="Genomic_DNA"/>
</dbReference>
<keyword evidence="2" id="KW-1133">Transmembrane helix</keyword>
<feature type="transmembrane region" description="Helical" evidence="2">
    <location>
        <begin position="282"/>
        <end position="303"/>
    </location>
</feature>
<feature type="transmembrane region" description="Helical" evidence="2">
    <location>
        <begin position="249"/>
        <end position="267"/>
    </location>
</feature>
<dbReference type="PANTHER" id="PTHR36927:SF3">
    <property type="entry name" value="GLUCANS BIOSYNTHESIS PROTEIN C"/>
    <property type="match status" value="1"/>
</dbReference>
<keyword evidence="4" id="KW-0808">Transferase</keyword>
<accession>A0ABV4NR75</accession>
<feature type="domain" description="Acyltransferase 3" evidence="3">
    <location>
        <begin position="9"/>
        <end position="364"/>
    </location>
</feature>
<sequence>MEKVTERRHDIDALRVLAFALLILYHQGMAYVAEWGWHVKSVHQSEALQLAMLAVNQWRMPLLFLISGAATYFLFRKLGSGRFLMRRLRQLLIPLVFGMLVIVPPQAYYEALSNGVIEPGYLNFLWDYFSFRPWPADSFAGSHIGITWNHLWYLPYLLCYTLAVIPVAWLLQTVWGSLESWVSGIQAWQLLLLPLLPLTLYGLYLFPLFGGINHSVVGDWYTHAQFFTFFLIGYLLVSVEAPWGLLKRLRIYLLVAAPLSFGLYLLFNRVLEDGSFAGQTRINLIIIYANRWLWLLAVLAWGYHYLNRPFTWLPYATEAVYPWYILHQTITVTAIFELGSLPLGPVIEPLLVFTITVVGCLIIHELLVRRQPLLRVLFGLKPMKPSSARNTSPQAQSASPHLDSGSPPST</sequence>
<proteinExistence type="predicted"/>
<name>A0ABV4NR75_9GAMM</name>
<organism evidence="4 5">
    <name type="scientific">Microbulbifer echini</name>
    <dbReference type="NCBI Taxonomy" id="1529067"/>
    <lineage>
        <taxon>Bacteria</taxon>
        <taxon>Pseudomonadati</taxon>
        <taxon>Pseudomonadota</taxon>
        <taxon>Gammaproteobacteria</taxon>
        <taxon>Cellvibrionales</taxon>
        <taxon>Microbulbiferaceae</taxon>
        <taxon>Microbulbifer</taxon>
    </lineage>
</organism>
<evidence type="ECO:0000313" key="5">
    <source>
        <dbReference type="Proteomes" id="UP001569414"/>
    </source>
</evidence>
<dbReference type="GO" id="GO:0016746">
    <property type="term" value="F:acyltransferase activity"/>
    <property type="evidence" value="ECO:0007669"/>
    <property type="project" value="UniProtKB-KW"/>
</dbReference>
<evidence type="ECO:0000259" key="3">
    <source>
        <dbReference type="Pfam" id="PF01757"/>
    </source>
</evidence>
<feature type="region of interest" description="Disordered" evidence="1">
    <location>
        <begin position="385"/>
        <end position="410"/>
    </location>
</feature>
<gene>
    <name evidence="4" type="ORF">ACCI51_15235</name>
</gene>
<protein>
    <submittedName>
        <fullName evidence="4">Acyltransferase family protein</fullName>
    </submittedName>
</protein>
<feature type="compositionally biased region" description="Polar residues" evidence="1">
    <location>
        <begin position="387"/>
        <end position="399"/>
    </location>
</feature>
<dbReference type="InterPro" id="IPR002656">
    <property type="entry name" value="Acyl_transf_3_dom"/>
</dbReference>
<feature type="transmembrane region" description="Helical" evidence="2">
    <location>
        <begin position="58"/>
        <end position="75"/>
    </location>
</feature>
<keyword evidence="2" id="KW-0472">Membrane</keyword>
<keyword evidence="5" id="KW-1185">Reference proteome</keyword>
<feature type="transmembrane region" description="Helical" evidence="2">
    <location>
        <begin position="91"/>
        <end position="109"/>
    </location>
</feature>
<feature type="transmembrane region" description="Helical" evidence="2">
    <location>
        <begin position="350"/>
        <end position="368"/>
    </location>
</feature>
<dbReference type="Pfam" id="PF01757">
    <property type="entry name" value="Acyl_transf_3"/>
    <property type="match status" value="1"/>
</dbReference>
<feature type="transmembrane region" description="Helical" evidence="2">
    <location>
        <begin position="187"/>
        <end position="208"/>
    </location>
</feature>